<keyword evidence="2" id="KW-1185">Reference proteome</keyword>
<reference evidence="1 2" key="1">
    <citation type="submission" date="2018-05" db="EMBL/GenBank/DDBJ databases">
        <title>Brumimicrobium oceani sp. nov., isolated from coastal sediment.</title>
        <authorList>
            <person name="Kou Y."/>
        </authorList>
    </citation>
    <scope>NUCLEOTIDE SEQUENCE [LARGE SCALE GENOMIC DNA]</scope>
    <source>
        <strain evidence="1 2">C305</strain>
    </source>
</reference>
<dbReference type="InterPro" id="IPR025352">
    <property type="entry name" value="DUF4256"/>
</dbReference>
<accession>A0A2U2XG98</accession>
<sequence>MNNTMELNQRKIENTLITLRKRFEENTFRHKSISWTDVEKKIIKSDRIIKSIYNMEATGGEPDVIDFNPITNTYSIVDCSKESPLNRRSLLYDYMAQISSVRTKNTNAMDESLKYGAQLLTEKEYLLLQSIESLDNKSSSWIKTPEYIRNSGAALYGQSSFGRVFIHFNPAKTSYTSRGFRTILKV</sequence>
<gene>
    <name evidence="1" type="ORF">DIT68_00700</name>
</gene>
<dbReference type="OrthoDB" id="8442276at2"/>
<dbReference type="AlphaFoldDB" id="A0A2U2XG98"/>
<evidence type="ECO:0000313" key="2">
    <source>
        <dbReference type="Proteomes" id="UP000245370"/>
    </source>
</evidence>
<evidence type="ECO:0000313" key="1">
    <source>
        <dbReference type="EMBL" id="PWH86814.1"/>
    </source>
</evidence>
<organism evidence="1 2">
    <name type="scientific">Brumimicrobium oceani</name>
    <dbReference type="NCBI Taxonomy" id="2100725"/>
    <lineage>
        <taxon>Bacteria</taxon>
        <taxon>Pseudomonadati</taxon>
        <taxon>Bacteroidota</taxon>
        <taxon>Flavobacteriia</taxon>
        <taxon>Flavobacteriales</taxon>
        <taxon>Crocinitomicaceae</taxon>
        <taxon>Brumimicrobium</taxon>
    </lineage>
</organism>
<dbReference type="Proteomes" id="UP000245370">
    <property type="component" value="Unassembled WGS sequence"/>
</dbReference>
<reference evidence="1 2" key="2">
    <citation type="submission" date="2018-05" db="EMBL/GenBank/DDBJ databases">
        <authorList>
            <person name="Lanie J.A."/>
            <person name="Ng W.-L."/>
            <person name="Kazmierczak K.M."/>
            <person name="Andrzejewski T.M."/>
            <person name="Davidsen T.M."/>
            <person name="Wayne K.J."/>
            <person name="Tettelin H."/>
            <person name="Glass J.I."/>
            <person name="Rusch D."/>
            <person name="Podicherti R."/>
            <person name="Tsui H.-C.T."/>
            <person name="Winkler M.E."/>
        </authorList>
    </citation>
    <scope>NUCLEOTIDE SEQUENCE [LARGE SCALE GENOMIC DNA]</scope>
    <source>
        <strain evidence="1 2">C305</strain>
    </source>
</reference>
<dbReference type="RefSeq" id="WP_109357894.1">
    <property type="nucleotide sequence ID" value="NZ_QFRJ01000001.1"/>
</dbReference>
<proteinExistence type="predicted"/>
<comment type="caution">
    <text evidence="1">The sequence shown here is derived from an EMBL/GenBank/DDBJ whole genome shotgun (WGS) entry which is preliminary data.</text>
</comment>
<dbReference type="Pfam" id="PF14066">
    <property type="entry name" value="DUF4256"/>
    <property type="match status" value="1"/>
</dbReference>
<dbReference type="EMBL" id="QFRJ01000001">
    <property type="protein sequence ID" value="PWH86814.1"/>
    <property type="molecule type" value="Genomic_DNA"/>
</dbReference>
<name>A0A2U2XG98_9FLAO</name>
<protein>
    <submittedName>
        <fullName evidence="1">DUF4256 domain-containing protein</fullName>
    </submittedName>
</protein>